<name>A0A2T7P2W0_POMCA</name>
<keyword evidence="2" id="KW-0812">Transmembrane</keyword>
<evidence type="ECO:0000256" key="2">
    <source>
        <dbReference type="SAM" id="Phobius"/>
    </source>
</evidence>
<feature type="region of interest" description="Disordered" evidence="1">
    <location>
        <begin position="113"/>
        <end position="135"/>
    </location>
</feature>
<feature type="transmembrane region" description="Helical" evidence="2">
    <location>
        <begin position="6"/>
        <end position="26"/>
    </location>
</feature>
<keyword evidence="2" id="KW-1133">Transmembrane helix</keyword>
<evidence type="ECO:0000313" key="4">
    <source>
        <dbReference type="Proteomes" id="UP000245119"/>
    </source>
</evidence>
<feature type="transmembrane region" description="Helical" evidence="2">
    <location>
        <begin position="57"/>
        <end position="76"/>
    </location>
</feature>
<protein>
    <submittedName>
        <fullName evidence="3">Uncharacterized protein</fullName>
    </submittedName>
</protein>
<dbReference type="AlphaFoldDB" id="A0A2T7P2W0"/>
<keyword evidence="4" id="KW-1185">Reference proteome</keyword>
<dbReference type="Proteomes" id="UP000245119">
    <property type="component" value="Linkage Group LG7"/>
</dbReference>
<organism evidence="3 4">
    <name type="scientific">Pomacea canaliculata</name>
    <name type="common">Golden apple snail</name>
    <dbReference type="NCBI Taxonomy" id="400727"/>
    <lineage>
        <taxon>Eukaryota</taxon>
        <taxon>Metazoa</taxon>
        <taxon>Spiralia</taxon>
        <taxon>Lophotrochozoa</taxon>
        <taxon>Mollusca</taxon>
        <taxon>Gastropoda</taxon>
        <taxon>Caenogastropoda</taxon>
        <taxon>Architaenioglossa</taxon>
        <taxon>Ampullarioidea</taxon>
        <taxon>Ampullariidae</taxon>
        <taxon>Pomacea</taxon>
    </lineage>
</organism>
<feature type="region of interest" description="Disordered" evidence="1">
    <location>
        <begin position="204"/>
        <end position="239"/>
    </location>
</feature>
<gene>
    <name evidence="3" type="ORF">C0Q70_12918</name>
</gene>
<dbReference type="EMBL" id="PZQS01000007">
    <property type="protein sequence ID" value="PVD27746.1"/>
    <property type="molecule type" value="Genomic_DNA"/>
</dbReference>
<evidence type="ECO:0000256" key="1">
    <source>
        <dbReference type="SAM" id="MobiDB-lite"/>
    </source>
</evidence>
<accession>A0A2T7P2W0</accession>
<proteinExistence type="predicted"/>
<evidence type="ECO:0000313" key="3">
    <source>
        <dbReference type="EMBL" id="PVD27746.1"/>
    </source>
</evidence>
<reference evidence="3 4" key="1">
    <citation type="submission" date="2018-04" db="EMBL/GenBank/DDBJ databases">
        <title>The genome of golden apple snail Pomacea canaliculata provides insight into stress tolerance and invasive adaptation.</title>
        <authorList>
            <person name="Liu C."/>
            <person name="Liu B."/>
            <person name="Ren Y."/>
            <person name="Zhang Y."/>
            <person name="Wang H."/>
            <person name="Li S."/>
            <person name="Jiang F."/>
            <person name="Yin L."/>
            <person name="Zhang G."/>
            <person name="Qian W."/>
            <person name="Fan W."/>
        </authorList>
    </citation>
    <scope>NUCLEOTIDE SEQUENCE [LARGE SCALE GENOMIC DNA]</scope>
    <source>
        <strain evidence="3">SZHN2017</strain>
        <tissue evidence="3">Muscle</tissue>
    </source>
</reference>
<keyword evidence="2" id="KW-0472">Membrane</keyword>
<sequence>MLALTITFVVAFVPYFFLSIVPIHPLSLLDNALYLNLFWIGHLFLNVNSTASGWCYSVYGVVGLALVVGAYFHILYRVKQQSLRKRDRIANGVGPTDPATLAASSIVEERCDVTSQSDVVNDEAEDGGSHDNKNRYELKECDQKVIYSSCSEEEKSRNVLQPSGRRLSPKTTVVMFVLTIDEYGKEEKWSSASERNGATVSVHFHQKPTTLQSEVGVAEAVDERVDDTDETGEVTADTA</sequence>
<comment type="caution">
    <text evidence="3">The sequence shown here is derived from an EMBL/GenBank/DDBJ whole genome shotgun (WGS) entry which is preliminary data.</text>
</comment>